<protein>
    <submittedName>
        <fullName evidence="7">MerR family transcriptional regulator</fullName>
    </submittedName>
</protein>
<dbReference type="InterPro" id="IPR047057">
    <property type="entry name" value="MerR_fam"/>
</dbReference>
<keyword evidence="5" id="KW-0812">Transmembrane</keyword>
<evidence type="ECO:0000256" key="5">
    <source>
        <dbReference type="SAM" id="Phobius"/>
    </source>
</evidence>
<dbReference type="SUPFAM" id="SSF46955">
    <property type="entry name" value="Putative DNA-binding domain"/>
    <property type="match status" value="1"/>
</dbReference>
<keyword evidence="3" id="KW-0238">DNA-binding</keyword>
<keyword evidence="5" id="KW-1133">Transmembrane helix</keyword>
<dbReference type="InterPro" id="IPR000551">
    <property type="entry name" value="MerR-type_HTH_dom"/>
</dbReference>
<dbReference type="InterPro" id="IPR009061">
    <property type="entry name" value="DNA-bd_dom_put_sf"/>
</dbReference>
<evidence type="ECO:0000256" key="3">
    <source>
        <dbReference type="ARBA" id="ARBA00023125"/>
    </source>
</evidence>
<gene>
    <name evidence="7" type="ORF">K8V69_02150</name>
</gene>
<dbReference type="Proteomes" id="UP000732527">
    <property type="component" value="Unassembled WGS sequence"/>
</dbReference>
<evidence type="ECO:0000256" key="4">
    <source>
        <dbReference type="ARBA" id="ARBA00023163"/>
    </source>
</evidence>
<dbReference type="SMART" id="SM00422">
    <property type="entry name" value="HTH_MERR"/>
    <property type="match status" value="1"/>
</dbReference>
<evidence type="ECO:0000256" key="2">
    <source>
        <dbReference type="ARBA" id="ARBA00023015"/>
    </source>
</evidence>
<dbReference type="PROSITE" id="PS50937">
    <property type="entry name" value="HTH_MERR_2"/>
    <property type="match status" value="1"/>
</dbReference>
<dbReference type="GO" id="GO:0003677">
    <property type="term" value="F:DNA binding"/>
    <property type="evidence" value="ECO:0007669"/>
    <property type="project" value="UniProtKB-KW"/>
</dbReference>
<dbReference type="Pfam" id="PF13411">
    <property type="entry name" value="MerR_1"/>
    <property type="match status" value="1"/>
</dbReference>
<reference evidence="7" key="2">
    <citation type="submission" date="2021-09" db="EMBL/GenBank/DDBJ databases">
        <authorList>
            <person name="Gilroy R."/>
        </authorList>
    </citation>
    <scope>NUCLEOTIDE SEQUENCE</scope>
    <source>
        <strain evidence="7">CHK192-2623</strain>
    </source>
</reference>
<dbReference type="GO" id="GO:0003700">
    <property type="term" value="F:DNA-binding transcription factor activity"/>
    <property type="evidence" value="ECO:0007669"/>
    <property type="project" value="InterPro"/>
</dbReference>
<dbReference type="PANTHER" id="PTHR30204">
    <property type="entry name" value="REDOX-CYCLING DRUG-SENSING TRANSCRIPTIONAL ACTIVATOR SOXR"/>
    <property type="match status" value="1"/>
</dbReference>
<keyword evidence="1" id="KW-0678">Repressor</keyword>
<dbReference type="PROSITE" id="PS00552">
    <property type="entry name" value="HTH_MERR_1"/>
    <property type="match status" value="1"/>
</dbReference>
<dbReference type="EMBL" id="DYYQ01000013">
    <property type="protein sequence ID" value="HJE48975.1"/>
    <property type="molecule type" value="Genomic_DNA"/>
</dbReference>
<sequence>MSERYTIGEAAKKLQVSTRTLRFYEEKDLVRPAYTERNGYRFYEKDQIRQLELILFLKELGFSLKQIKILIQDEHGNQSLELLLREQYQDNQRKIDEISKKQAQIKHLQKIKLSRAVLTNHSGITDIMRKENRLSALRDKMLVFGGLLSIIEILGIGIAFYLYHLNQITSFVIEVLALVVIIFMMALGLSRYYYDNVEYACPNCGDIFIPSFLAFNLAPHTPKFRKLTCPRCGKRSYCLEISRE</sequence>
<feature type="transmembrane region" description="Helical" evidence="5">
    <location>
        <begin position="168"/>
        <end position="189"/>
    </location>
</feature>
<dbReference type="PRINTS" id="PR00040">
    <property type="entry name" value="HTHMERR"/>
</dbReference>
<keyword evidence="2" id="KW-0805">Transcription regulation</keyword>
<dbReference type="PANTHER" id="PTHR30204:SF69">
    <property type="entry name" value="MERR-FAMILY TRANSCRIPTIONAL REGULATOR"/>
    <property type="match status" value="1"/>
</dbReference>
<evidence type="ECO:0000256" key="1">
    <source>
        <dbReference type="ARBA" id="ARBA00022491"/>
    </source>
</evidence>
<evidence type="ECO:0000313" key="7">
    <source>
        <dbReference type="EMBL" id="HJE48975.1"/>
    </source>
</evidence>
<dbReference type="Gene3D" id="1.10.1660.10">
    <property type="match status" value="1"/>
</dbReference>
<name>A0A921EK78_LACJH</name>
<reference evidence="7" key="1">
    <citation type="journal article" date="2021" name="PeerJ">
        <title>Extensive microbial diversity within the chicken gut microbiome revealed by metagenomics and culture.</title>
        <authorList>
            <person name="Gilroy R."/>
            <person name="Ravi A."/>
            <person name="Getino M."/>
            <person name="Pursley I."/>
            <person name="Horton D.L."/>
            <person name="Alikhan N.F."/>
            <person name="Baker D."/>
            <person name="Gharbi K."/>
            <person name="Hall N."/>
            <person name="Watson M."/>
            <person name="Adriaenssens E.M."/>
            <person name="Foster-Nyarko E."/>
            <person name="Jarju S."/>
            <person name="Secka A."/>
            <person name="Antonio M."/>
            <person name="Oren A."/>
            <person name="Chaudhuri R.R."/>
            <person name="La Ragione R."/>
            <person name="Hildebrand F."/>
            <person name="Pallen M.J."/>
        </authorList>
    </citation>
    <scope>NUCLEOTIDE SEQUENCE</scope>
    <source>
        <strain evidence="7">CHK192-2623</strain>
    </source>
</reference>
<dbReference type="CDD" id="cd01106">
    <property type="entry name" value="HTH_TipAL-Mta"/>
    <property type="match status" value="1"/>
</dbReference>
<dbReference type="AlphaFoldDB" id="A0A921EK78"/>
<feature type="transmembrane region" description="Helical" evidence="5">
    <location>
        <begin position="141"/>
        <end position="162"/>
    </location>
</feature>
<keyword evidence="4" id="KW-0804">Transcription</keyword>
<comment type="caution">
    <text evidence="7">The sequence shown here is derived from an EMBL/GenBank/DDBJ whole genome shotgun (WGS) entry which is preliminary data.</text>
</comment>
<proteinExistence type="predicted"/>
<accession>A0A921EK78</accession>
<keyword evidence="5" id="KW-0472">Membrane</keyword>
<feature type="domain" description="HTH merR-type" evidence="6">
    <location>
        <begin position="4"/>
        <end position="73"/>
    </location>
</feature>
<evidence type="ECO:0000313" key="8">
    <source>
        <dbReference type="Proteomes" id="UP000732527"/>
    </source>
</evidence>
<evidence type="ECO:0000259" key="6">
    <source>
        <dbReference type="PROSITE" id="PS50937"/>
    </source>
</evidence>
<organism evidence="7 8">
    <name type="scientific">Lactobacillus johnsonii</name>
    <dbReference type="NCBI Taxonomy" id="33959"/>
    <lineage>
        <taxon>Bacteria</taxon>
        <taxon>Bacillati</taxon>
        <taxon>Bacillota</taxon>
        <taxon>Bacilli</taxon>
        <taxon>Lactobacillales</taxon>
        <taxon>Lactobacillaceae</taxon>
        <taxon>Lactobacillus</taxon>
    </lineage>
</organism>